<dbReference type="CDD" id="cd04515">
    <property type="entry name" value="Alpha_kinase"/>
    <property type="match status" value="1"/>
</dbReference>
<keyword evidence="8" id="KW-1185">Reference proteome</keyword>
<keyword evidence="3" id="KW-0547">Nucleotide-binding</keyword>
<dbReference type="SUPFAM" id="SSF54001">
    <property type="entry name" value="Cysteine proteinases"/>
    <property type="match status" value="1"/>
</dbReference>
<keyword evidence="1" id="KW-0723">Serine/threonine-protein kinase</keyword>
<evidence type="ECO:0000256" key="4">
    <source>
        <dbReference type="ARBA" id="ARBA00022777"/>
    </source>
</evidence>
<dbReference type="SUPFAM" id="SSF56112">
    <property type="entry name" value="Protein kinase-like (PK-like)"/>
    <property type="match status" value="1"/>
</dbReference>
<feature type="domain" description="Alpha-type protein kinase" evidence="6">
    <location>
        <begin position="1"/>
        <end position="180"/>
    </location>
</feature>
<keyword evidence="2" id="KW-0808">Transferase</keyword>
<reference evidence="7" key="1">
    <citation type="submission" date="2023-10" db="EMBL/GenBank/DDBJ databases">
        <authorList>
            <person name="Chen Y."/>
            <person name="Shah S."/>
            <person name="Dougan E. K."/>
            <person name="Thang M."/>
            <person name="Chan C."/>
        </authorList>
    </citation>
    <scope>NUCLEOTIDE SEQUENCE [LARGE SCALE GENOMIC DNA]</scope>
</reference>
<evidence type="ECO:0000256" key="2">
    <source>
        <dbReference type="ARBA" id="ARBA00022679"/>
    </source>
</evidence>
<proteinExistence type="predicted"/>
<sequence>MVAKRLQRKEHATKEDMLPFCRSTVMAVSFRDSFMAALRKRGDPLHWKLNFVPCYLYEYEHAGSTCYFVGEQKLDGDFIKFNNNAGWKNEDPKYSGISEFMQAFSHFTFIQSGSLYMVVDLQGTVDSGTLLLTDPQVISQKKAGEKSPFGHGDLGPVGFKYFMSNHSCGPTCRLLQLQQGFDSLLLSLDPGSLRRAERRSGPGGVIRPLQSASATVHRQRGGTCYANAVATIVRAAESRIIGRRVCPHSSMVDEIVKVHGSSGGDPERVLRLLCPGKCLRFRKLDVEGMLECIKNDRPVLWSFWLCDAEWDEFSAFFRRSPRGVLSRLFKSELRVGSSRIGHACVIESCQGRDLQCKNSWGSNFAADGRFHVDVALVSSPMLASTFIDVYYLEADLRDEDRAAYERAQRWLLNGLR</sequence>
<dbReference type="InterPro" id="IPR004166">
    <property type="entry name" value="a-kinase_dom"/>
</dbReference>
<accession>A0ABN9X392</accession>
<dbReference type="Gene3D" id="3.20.200.10">
    <property type="entry name" value="MHCK/EF2 kinase"/>
    <property type="match status" value="1"/>
</dbReference>
<dbReference type="EMBL" id="CAUYUJ010019793">
    <property type="protein sequence ID" value="CAK0893715.1"/>
    <property type="molecule type" value="Genomic_DNA"/>
</dbReference>
<name>A0ABN9X392_9DINO</name>
<evidence type="ECO:0000256" key="5">
    <source>
        <dbReference type="ARBA" id="ARBA00022840"/>
    </source>
</evidence>
<organism evidence="7 8">
    <name type="scientific">Prorocentrum cordatum</name>
    <dbReference type="NCBI Taxonomy" id="2364126"/>
    <lineage>
        <taxon>Eukaryota</taxon>
        <taxon>Sar</taxon>
        <taxon>Alveolata</taxon>
        <taxon>Dinophyceae</taxon>
        <taxon>Prorocentrales</taxon>
        <taxon>Prorocentraceae</taxon>
        <taxon>Prorocentrum</taxon>
    </lineage>
</organism>
<evidence type="ECO:0000256" key="3">
    <source>
        <dbReference type="ARBA" id="ARBA00022741"/>
    </source>
</evidence>
<evidence type="ECO:0000313" key="7">
    <source>
        <dbReference type="EMBL" id="CAK0893715.1"/>
    </source>
</evidence>
<dbReference type="InterPro" id="IPR011009">
    <property type="entry name" value="Kinase-like_dom_sf"/>
</dbReference>
<dbReference type="PANTHER" id="PTHR45992">
    <property type="entry name" value="EUKARYOTIC ELONGATION FACTOR 2 KINASE-RELATED"/>
    <property type="match status" value="1"/>
</dbReference>
<dbReference type="InterPro" id="IPR038765">
    <property type="entry name" value="Papain-like_cys_pep_sf"/>
</dbReference>
<dbReference type="PROSITE" id="PS51158">
    <property type="entry name" value="ALPHA_KINASE"/>
    <property type="match status" value="1"/>
</dbReference>
<evidence type="ECO:0000256" key="1">
    <source>
        <dbReference type="ARBA" id="ARBA00022527"/>
    </source>
</evidence>
<dbReference type="InterPro" id="IPR051852">
    <property type="entry name" value="Alpha-type_PK"/>
</dbReference>
<keyword evidence="4" id="KW-0418">Kinase</keyword>
<keyword evidence="5" id="KW-0067">ATP-binding</keyword>
<dbReference type="SMART" id="SM00811">
    <property type="entry name" value="Alpha_kinase"/>
    <property type="match status" value="1"/>
</dbReference>
<evidence type="ECO:0000259" key="6">
    <source>
        <dbReference type="PROSITE" id="PS51158"/>
    </source>
</evidence>
<dbReference type="Pfam" id="PF02816">
    <property type="entry name" value="Alpha_kinase"/>
    <property type="match status" value="1"/>
</dbReference>
<evidence type="ECO:0000313" key="8">
    <source>
        <dbReference type="Proteomes" id="UP001189429"/>
    </source>
</evidence>
<comment type="caution">
    <text evidence="7">The sequence shown here is derived from an EMBL/GenBank/DDBJ whole genome shotgun (WGS) entry which is preliminary data.</text>
</comment>
<protein>
    <recommendedName>
        <fullName evidence="6">Alpha-type protein kinase domain-containing protein</fullName>
    </recommendedName>
</protein>
<dbReference type="Proteomes" id="UP001189429">
    <property type="component" value="Unassembled WGS sequence"/>
</dbReference>
<gene>
    <name evidence="7" type="ORF">PCOR1329_LOCUS72973</name>
</gene>